<feature type="domain" description="DUF2828" evidence="1">
    <location>
        <begin position="94"/>
        <end position="328"/>
    </location>
</feature>
<dbReference type="OrthoDB" id="1149618at2759"/>
<keyword evidence="3" id="KW-1185">Reference proteome</keyword>
<sequence>MDSLSLYRSITRRIVAATSKYTMPSPPVFFGPLPSPAPSRKPPSLLSHFIDAVTALFNINNNLVLEEEEAAVPKPKPKPQPQMRPMETLTRYSLSSGNPCVDLFNMLFQYHDTPSPPETLRELLRRAWAHNPLTTLKLILRRGNPSDMCSDIEIFYTVVFWLHQNHPKTLALNVRWFEEFNYMIYLLEILFREVARPDVLEIEEEKSELVRIGSSYLRRRGLKRIFAQEERLRPELARRFLERYNSDSNYRFLYDRISDFFAESLRTDIGYFKSGEFWKIGHAAIRCWALDSLLDYSTLLRESIAKRVFPRESNPSYAQMDEAALLLHSLQEAVEEDS</sequence>
<dbReference type="PANTHER" id="PTHR31373">
    <property type="entry name" value="OS06G0652100 PROTEIN"/>
    <property type="match status" value="1"/>
</dbReference>
<evidence type="ECO:0000313" key="2">
    <source>
        <dbReference type="EMBL" id="RWR78828.1"/>
    </source>
</evidence>
<name>A0A3S3NFV7_9MAGN</name>
<evidence type="ECO:0000259" key="1">
    <source>
        <dbReference type="Pfam" id="PF11443"/>
    </source>
</evidence>
<dbReference type="AlphaFoldDB" id="A0A3S3NFV7"/>
<dbReference type="InterPro" id="IPR058580">
    <property type="entry name" value="DUF2828"/>
</dbReference>
<accession>A0A3S3NFV7</accession>
<proteinExistence type="predicted"/>
<dbReference type="InterPro" id="IPR011205">
    <property type="entry name" value="UCP015417_vWA"/>
</dbReference>
<dbReference type="EMBL" id="QPKB01000003">
    <property type="protein sequence ID" value="RWR78828.1"/>
    <property type="molecule type" value="Genomic_DNA"/>
</dbReference>
<dbReference type="Pfam" id="PF11443">
    <property type="entry name" value="DUF2828"/>
    <property type="match status" value="1"/>
</dbReference>
<dbReference type="Proteomes" id="UP000283530">
    <property type="component" value="Unassembled WGS sequence"/>
</dbReference>
<organism evidence="2 3">
    <name type="scientific">Cinnamomum micranthum f. kanehirae</name>
    <dbReference type="NCBI Taxonomy" id="337451"/>
    <lineage>
        <taxon>Eukaryota</taxon>
        <taxon>Viridiplantae</taxon>
        <taxon>Streptophyta</taxon>
        <taxon>Embryophyta</taxon>
        <taxon>Tracheophyta</taxon>
        <taxon>Spermatophyta</taxon>
        <taxon>Magnoliopsida</taxon>
        <taxon>Magnoliidae</taxon>
        <taxon>Laurales</taxon>
        <taxon>Lauraceae</taxon>
        <taxon>Cinnamomum</taxon>
    </lineage>
</organism>
<reference evidence="2 3" key="1">
    <citation type="journal article" date="2019" name="Nat. Plants">
        <title>Stout camphor tree genome fills gaps in understanding of flowering plant genome evolution.</title>
        <authorList>
            <person name="Chaw S.M."/>
            <person name="Liu Y.C."/>
            <person name="Wu Y.W."/>
            <person name="Wang H.Y."/>
            <person name="Lin C.I."/>
            <person name="Wu C.S."/>
            <person name="Ke H.M."/>
            <person name="Chang L.Y."/>
            <person name="Hsu C.Y."/>
            <person name="Yang H.T."/>
            <person name="Sudianto E."/>
            <person name="Hsu M.H."/>
            <person name="Wu K.P."/>
            <person name="Wang L.N."/>
            <person name="Leebens-Mack J.H."/>
            <person name="Tsai I.J."/>
        </authorList>
    </citation>
    <scope>NUCLEOTIDE SEQUENCE [LARGE SCALE GENOMIC DNA]</scope>
    <source>
        <strain evidence="3">cv. Chaw 1501</strain>
        <tissue evidence="2">Young leaves</tissue>
    </source>
</reference>
<comment type="caution">
    <text evidence="2">The sequence shown here is derived from an EMBL/GenBank/DDBJ whole genome shotgun (WGS) entry which is preliminary data.</text>
</comment>
<evidence type="ECO:0000313" key="3">
    <source>
        <dbReference type="Proteomes" id="UP000283530"/>
    </source>
</evidence>
<protein>
    <submittedName>
        <fullName evidence="2">Thioredoxin-like protein</fullName>
    </submittedName>
</protein>
<gene>
    <name evidence="2" type="ORF">CKAN_00738000</name>
</gene>
<dbReference type="STRING" id="337451.A0A3S3NFV7"/>
<dbReference type="PANTHER" id="PTHR31373:SF17">
    <property type="entry name" value="OS06G0652100 PROTEIN"/>
    <property type="match status" value="1"/>
</dbReference>